<feature type="domain" description="HTH cro/C1-type" evidence="1">
    <location>
        <begin position="23"/>
        <end position="79"/>
    </location>
</feature>
<sequence>MAMSAKIGRIGDLYMELVNREMLERLMKTKGASQRQLAAIAGWKSHTYMQRLIRGEVKTLSTDPALRIAHHFGVPVDLLFLTRMDINPGHTGQKNKTKAA</sequence>
<evidence type="ECO:0000313" key="3">
    <source>
        <dbReference type="Proteomes" id="UP000306378"/>
    </source>
</evidence>
<dbReference type="Gene3D" id="1.10.260.40">
    <property type="entry name" value="lambda repressor-like DNA-binding domains"/>
    <property type="match status" value="1"/>
</dbReference>
<dbReference type="InterPro" id="IPR010982">
    <property type="entry name" value="Lambda_DNA-bd_dom_sf"/>
</dbReference>
<dbReference type="AlphaFoldDB" id="A0A5R8NBC8"/>
<dbReference type="EMBL" id="VBUT01000014">
    <property type="protein sequence ID" value="TLF72964.1"/>
    <property type="molecule type" value="Genomic_DNA"/>
</dbReference>
<dbReference type="SMART" id="SM00530">
    <property type="entry name" value="HTH_XRE"/>
    <property type="match status" value="1"/>
</dbReference>
<dbReference type="CDD" id="cd00093">
    <property type="entry name" value="HTH_XRE"/>
    <property type="match status" value="1"/>
</dbReference>
<dbReference type="PROSITE" id="PS50943">
    <property type="entry name" value="HTH_CROC1"/>
    <property type="match status" value="1"/>
</dbReference>
<evidence type="ECO:0000259" key="1">
    <source>
        <dbReference type="PROSITE" id="PS50943"/>
    </source>
</evidence>
<evidence type="ECO:0000313" key="2">
    <source>
        <dbReference type="EMBL" id="TLF72964.1"/>
    </source>
</evidence>
<name>A0A5R8NBC8_9NOCA</name>
<proteinExistence type="predicted"/>
<dbReference type="Pfam" id="PF01381">
    <property type="entry name" value="HTH_3"/>
    <property type="match status" value="1"/>
</dbReference>
<accession>A0A5R8NBC8</accession>
<organism evidence="2 3">
    <name type="scientific">Nocardia cyriacigeorgica</name>
    <dbReference type="NCBI Taxonomy" id="135487"/>
    <lineage>
        <taxon>Bacteria</taxon>
        <taxon>Bacillati</taxon>
        <taxon>Actinomycetota</taxon>
        <taxon>Actinomycetes</taxon>
        <taxon>Mycobacteriales</taxon>
        <taxon>Nocardiaceae</taxon>
        <taxon>Nocardia</taxon>
    </lineage>
</organism>
<gene>
    <name evidence="2" type="ORF">FEK34_28065</name>
</gene>
<comment type="caution">
    <text evidence="2">The sequence shown here is derived from an EMBL/GenBank/DDBJ whole genome shotgun (WGS) entry which is preliminary data.</text>
</comment>
<dbReference type="InterPro" id="IPR001387">
    <property type="entry name" value="Cro/C1-type_HTH"/>
</dbReference>
<dbReference type="GO" id="GO:0003677">
    <property type="term" value="F:DNA binding"/>
    <property type="evidence" value="ECO:0007669"/>
    <property type="project" value="InterPro"/>
</dbReference>
<reference evidence="2 3" key="1">
    <citation type="submission" date="2019-05" db="EMBL/GenBank/DDBJ databases">
        <title>Genomes sequences of two Nocardia cyriacigeorgica environmental isolates, type strains Nocardia asteroides ATCC 19247 and Nocardia cyriacigeorgica DSM 44484.</title>
        <authorList>
            <person name="Vautrin F."/>
            <person name="Bergeron E."/>
            <person name="Dubost A."/>
            <person name="Abrouk D."/>
            <person name="Rodriguez Nava V."/>
            <person name="Pujic P."/>
        </authorList>
    </citation>
    <scope>NUCLEOTIDE SEQUENCE [LARGE SCALE GENOMIC DNA]</scope>
    <source>
        <strain evidence="2 3">EML 446</strain>
    </source>
</reference>
<dbReference type="Proteomes" id="UP000306378">
    <property type="component" value="Unassembled WGS sequence"/>
</dbReference>
<protein>
    <submittedName>
        <fullName evidence="2">Helix-turn-helix transcriptional regulator</fullName>
    </submittedName>
</protein>
<dbReference type="SUPFAM" id="SSF47413">
    <property type="entry name" value="lambda repressor-like DNA-binding domains"/>
    <property type="match status" value="1"/>
</dbReference>